<feature type="signal peptide" evidence="8">
    <location>
        <begin position="1"/>
        <end position="21"/>
    </location>
</feature>
<dbReference type="GO" id="GO:0005737">
    <property type="term" value="C:cytoplasm"/>
    <property type="evidence" value="ECO:0007669"/>
    <property type="project" value="TreeGrafter"/>
</dbReference>
<dbReference type="InterPro" id="IPR009003">
    <property type="entry name" value="Peptidase_S1_PA"/>
</dbReference>
<protein>
    <recommendedName>
        <fullName evidence="9">Peptidase S1 domain-containing protein</fullName>
    </recommendedName>
</protein>
<dbReference type="PANTHER" id="PTHR24271">
    <property type="entry name" value="KALLIKREIN-RELATED"/>
    <property type="match status" value="1"/>
</dbReference>
<dbReference type="Pfam" id="PF00089">
    <property type="entry name" value="Trypsin"/>
    <property type="match status" value="1"/>
</dbReference>
<dbReference type="FunFam" id="2.40.10.10:FF:000068">
    <property type="entry name" value="transmembrane protease serine 2"/>
    <property type="match status" value="1"/>
</dbReference>
<reference evidence="10" key="1">
    <citation type="submission" date="2025-08" db="UniProtKB">
        <authorList>
            <consortium name="Ensembl"/>
        </authorList>
    </citation>
    <scope>IDENTIFICATION</scope>
</reference>
<evidence type="ECO:0000256" key="6">
    <source>
        <dbReference type="ARBA" id="ARBA00023157"/>
    </source>
</evidence>
<evidence type="ECO:0000256" key="1">
    <source>
        <dbReference type="ARBA" id="ARBA00022670"/>
    </source>
</evidence>
<dbReference type="CDD" id="cd00190">
    <property type="entry name" value="Tryp_SPc"/>
    <property type="match status" value="1"/>
</dbReference>
<dbReference type="Ensembl" id="ENSCPBT00000013306.1">
    <property type="protein sequence ID" value="ENSCPBP00000011087.1"/>
    <property type="gene ID" value="ENSCPBG00000008447.1"/>
</dbReference>
<dbReference type="InterPro" id="IPR043504">
    <property type="entry name" value="Peptidase_S1_PA_chymotrypsin"/>
</dbReference>
<organism evidence="10 11">
    <name type="scientific">Chrysemys picta bellii</name>
    <name type="common">Western painted turtle</name>
    <name type="synonym">Emys bellii</name>
    <dbReference type="NCBI Taxonomy" id="8478"/>
    <lineage>
        <taxon>Eukaryota</taxon>
        <taxon>Metazoa</taxon>
        <taxon>Chordata</taxon>
        <taxon>Craniata</taxon>
        <taxon>Vertebrata</taxon>
        <taxon>Euteleostomi</taxon>
        <taxon>Archelosauria</taxon>
        <taxon>Testudinata</taxon>
        <taxon>Testudines</taxon>
        <taxon>Cryptodira</taxon>
        <taxon>Durocryptodira</taxon>
        <taxon>Testudinoidea</taxon>
        <taxon>Emydidae</taxon>
        <taxon>Chrysemys</taxon>
    </lineage>
</organism>
<keyword evidence="11" id="KW-1185">Reference proteome</keyword>
<dbReference type="InterPro" id="IPR001314">
    <property type="entry name" value="Peptidase_S1A"/>
</dbReference>
<sequence length="278" mass="30778">MQLLILVLLPVAFLLLSGSQAGDVGSVTLPYGELWAVFRVSPLLLLGTSAWEIIGGQEAKPHSRPYMAYLKIQRGNKRSRCGGFLVAENFVLTAAHCNGDEITVTLGAHRISEQERRQQKIPVRRQIWHPRYNRESISNDIMLLQLHHKARLTKEVGLIDLTSAHRRVSPGTMCSVAGWGKTSLTDTTNILQEVNLSVISDKTCYNRYRYYYPSSMLCAGDPDDQKSIYSGDSGGPLVCCGVAEGIVSKGIKNSTAPPAVYTRISHFMPWITDTMRGI</sequence>
<evidence type="ECO:0000313" key="11">
    <source>
        <dbReference type="Proteomes" id="UP000694380"/>
    </source>
</evidence>
<dbReference type="InterPro" id="IPR018114">
    <property type="entry name" value="TRYPSIN_HIS"/>
</dbReference>
<name>A0A8C3FRY8_CHRPI</name>
<accession>A0A8C3FRY8</accession>
<dbReference type="GO" id="GO:0004252">
    <property type="term" value="F:serine-type endopeptidase activity"/>
    <property type="evidence" value="ECO:0007669"/>
    <property type="project" value="InterPro"/>
</dbReference>
<evidence type="ECO:0000256" key="8">
    <source>
        <dbReference type="SAM" id="SignalP"/>
    </source>
</evidence>
<dbReference type="FunFam" id="2.40.10.10:FF:000014">
    <property type="entry name" value="Complement factor D"/>
    <property type="match status" value="1"/>
</dbReference>
<dbReference type="PROSITE" id="PS00134">
    <property type="entry name" value="TRYPSIN_HIS"/>
    <property type="match status" value="1"/>
</dbReference>
<evidence type="ECO:0000256" key="3">
    <source>
        <dbReference type="ARBA" id="ARBA00022801"/>
    </source>
</evidence>
<dbReference type="Gene3D" id="2.40.10.10">
    <property type="entry name" value="Trypsin-like serine proteases"/>
    <property type="match status" value="2"/>
</dbReference>
<dbReference type="PANTHER" id="PTHR24271:SF81">
    <property type="entry name" value="GRANZYME B"/>
    <property type="match status" value="1"/>
</dbReference>
<keyword evidence="5" id="KW-0865">Zymogen</keyword>
<dbReference type="SUPFAM" id="SSF50494">
    <property type="entry name" value="Trypsin-like serine proteases"/>
    <property type="match status" value="1"/>
</dbReference>
<dbReference type="PROSITE" id="PS50240">
    <property type="entry name" value="TRYPSIN_DOM"/>
    <property type="match status" value="1"/>
</dbReference>
<dbReference type="PROSITE" id="PS00135">
    <property type="entry name" value="TRYPSIN_SER"/>
    <property type="match status" value="1"/>
</dbReference>
<dbReference type="InterPro" id="IPR001254">
    <property type="entry name" value="Trypsin_dom"/>
</dbReference>
<evidence type="ECO:0000313" key="10">
    <source>
        <dbReference type="Ensembl" id="ENSCPBP00000011087.1"/>
    </source>
</evidence>
<dbReference type="AlphaFoldDB" id="A0A8C3FRY8"/>
<dbReference type="Proteomes" id="UP000694380">
    <property type="component" value="Unplaced"/>
</dbReference>
<dbReference type="InterPro" id="IPR033116">
    <property type="entry name" value="TRYPSIN_SER"/>
</dbReference>
<dbReference type="GeneTree" id="ENSGT01030000234551"/>
<keyword evidence="1 7" id="KW-0645">Protease</keyword>
<evidence type="ECO:0000256" key="4">
    <source>
        <dbReference type="ARBA" id="ARBA00022825"/>
    </source>
</evidence>
<evidence type="ECO:0000259" key="9">
    <source>
        <dbReference type="PROSITE" id="PS50240"/>
    </source>
</evidence>
<dbReference type="SMART" id="SM00020">
    <property type="entry name" value="Tryp_SPc"/>
    <property type="match status" value="1"/>
</dbReference>
<keyword evidence="3 7" id="KW-0378">Hydrolase</keyword>
<evidence type="ECO:0000256" key="5">
    <source>
        <dbReference type="ARBA" id="ARBA00023145"/>
    </source>
</evidence>
<keyword evidence="6" id="KW-1015">Disulfide bond</keyword>
<feature type="chain" id="PRO_5034665189" description="Peptidase S1 domain-containing protein" evidence="8">
    <location>
        <begin position="22"/>
        <end position="278"/>
    </location>
</feature>
<evidence type="ECO:0000256" key="2">
    <source>
        <dbReference type="ARBA" id="ARBA00022729"/>
    </source>
</evidence>
<proteinExistence type="predicted"/>
<dbReference type="PRINTS" id="PR00722">
    <property type="entry name" value="CHYMOTRYPSIN"/>
</dbReference>
<reference evidence="10" key="2">
    <citation type="submission" date="2025-09" db="UniProtKB">
        <authorList>
            <consortium name="Ensembl"/>
        </authorList>
    </citation>
    <scope>IDENTIFICATION</scope>
</reference>
<keyword evidence="4 7" id="KW-0720">Serine protease</keyword>
<dbReference type="GO" id="GO:0006508">
    <property type="term" value="P:proteolysis"/>
    <property type="evidence" value="ECO:0007669"/>
    <property type="project" value="UniProtKB-KW"/>
</dbReference>
<feature type="domain" description="Peptidase S1" evidence="9">
    <location>
        <begin position="53"/>
        <end position="276"/>
    </location>
</feature>
<keyword evidence="2 8" id="KW-0732">Signal</keyword>
<evidence type="ECO:0000256" key="7">
    <source>
        <dbReference type="RuleBase" id="RU363034"/>
    </source>
</evidence>